<dbReference type="PANTHER" id="PTHR30146:SF109">
    <property type="entry name" value="HTH-TYPE TRANSCRIPTIONAL REGULATOR GALS"/>
    <property type="match status" value="1"/>
</dbReference>
<dbReference type="Pfam" id="PF00356">
    <property type="entry name" value="LacI"/>
    <property type="match status" value="1"/>
</dbReference>
<keyword evidence="2 5" id="KW-0238">DNA-binding</keyword>
<organism evidence="5 6">
    <name type="scientific">Ruania alba</name>
    <dbReference type="NCBI Taxonomy" id="648782"/>
    <lineage>
        <taxon>Bacteria</taxon>
        <taxon>Bacillati</taxon>
        <taxon>Actinomycetota</taxon>
        <taxon>Actinomycetes</taxon>
        <taxon>Micrococcales</taxon>
        <taxon>Ruaniaceae</taxon>
        <taxon>Ruania</taxon>
    </lineage>
</organism>
<evidence type="ECO:0000313" key="6">
    <source>
        <dbReference type="Proteomes" id="UP000199220"/>
    </source>
</evidence>
<dbReference type="EMBL" id="FNTX01000001">
    <property type="protein sequence ID" value="SED76870.1"/>
    <property type="molecule type" value="Genomic_DNA"/>
</dbReference>
<evidence type="ECO:0000256" key="2">
    <source>
        <dbReference type="ARBA" id="ARBA00023125"/>
    </source>
</evidence>
<dbReference type="CDD" id="cd01392">
    <property type="entry name" value="HTH_LacI"/>
    <property type="match status" value="1"/>
</dbReference>
<dbReference type="PANTHER" id="PTHR30146">
    <property type="entry name" value="LACI-RELATED TRANSCRIPTIONAL REPRESSOR"/>
    <property type="match status" value="1"/>
</dbReference>
<reference evidence="6" key="1">
    <citation type="submission" date="2016-10" db="EMBL/GenBank/DDBJ databases">
        <authorList>
            <person name="Varghese N."/>
            <person name="Submissions S."/>
        </authorList>
    </citation>
    <scope>NUCLEOTIDE SEQUENCE [LARGE SCALE GENOMIC DNA]</scope>
    <source>
        <strain evidence="6">DSM 21368</strain>
    </source>
</reference>
<dbReference type="Proteomes" id="UP000199220">
    <property type="component" value="Unassembled WGS sequence"/>
</dbReference>
<dbReference type="GO" id="GO:0000976">
    <property type="term" value="F:transcription cis-regulatory region binding"/>
    <property type="evidence" value="ECO:0007669"/>
    <property type="project" value="TreeGrafter"/>
</dbReference>
<dbReference type="GO" id="GO:0003700">
    <property type="term" value="F:DNA-binding transcription factor activity"/>
    <property type="evidence" value="ECO:0007669"/>
    <property type="project" value="TreeGrafter"/>
</dbReference>
<evidence type="ECO:0000313" key="5">
    <source>
        <dbReference type="EMBL" id="SED76870.1"/>
    </source>
</evidence>
<keyword evidence="6" id="KW-1185">Reference proteome</keyword>
<keyword evidence="3" id="KW-0804">Transcription</keyword>
<dbReference type="InterPro" id="IPR028082">
    <property type="entry name" value="Peripla_BP_I"/>
</dbReference>
<dbReference type="Gene3D" id="1.10.260.40">
    <property type="entry name" value="lambda repressor-like DNA-binding domains"/>
    <property type="match status" value="1"/>
</dbReference>
<dbReference type="InterPro" id="IPR046335">
    <property type="entry name" value="LacI/GalR-like_sensor"/>
</dbReference>
<protein>
    <submittedName>
        <fullName evidence="5">DNA-binding transcriptional regulator, LacI/PurR family</fullName>
    </submittedName>
</protein>
<evidence type="ECO:0000259" key="4">
    <source>
        <dbReference type="PROSITE" id="PS50932"/>
    </source>
</evidence>
<dbReference type="OrthoDB" id="2854648at2"/>
<gene>
    <name evidence="5" type="ORF">SAMN04488554_0646</name>
</gene>
<accession>A0A1H5DDQ6</accession>
<dbReference type="Pfam" id="PF13377">
    <property type="entry name" value="Peripla_BP_3"/>
    <property type="match status" value="1"/>
</dbReference>
<dbReference type="PROSITE" id="PS50932">
    <property type="entry name" value="HTH_LACI_2"/>
    <property type="match status" value="1"/>
</dbReference>
<dbReference type="CDD" id="cd06267">
    <property type="entry name" value="PBP1_LacI_sugar_binding-like"/>
    <property type="match status" value="1"/>
</dbReference>
<dbReference type="Gene3D" id="3.40.50.2300">
    <property type="match status" value="2"/>
</dbReference>
<dbReference type="PROSITE" id="PS00356">
    <property type="entry name" value="HTH_LACI_1"/>
    <property type="match status" value="1"/>
</dbReference>
<dbReference type="SMART" id="SM00354">
    <property type="entry name" value="HTH_LACI"/>
    <property type="match status" value="1"/>
</dbReference>
<dbReference type="RefSeq" id="WP_089771664.1">
    <property type="nucleotide sequence ID" value="NZ_FNTX01000001.1"/>
</dbReference>
<keyword evidence="1" id="KW-0805">Transcription regulation</keyword>
<proteinExistence type="predicted"/>
<evidence type="ECO:0000256" key="1">
    <source>
        <dbReference type="ARBA" id="ARBA00023015"/>
    </source>
</evidence>
<dbReference type="AlphaFoldDB" id="A0A1H5DDQ6"/>
<dbReference type="InterPro" id="IPR000843">
    <property type="entry name" value="HTH_LacI"/>
</dbReference>
<dbReference type="SUPFAM" id="SSF53822">
    <property type="entry name" value="Periplasmic binding protein-like I"/>
    <property type="match status" value="1"/>
</dbReference>
<sequence>MPASMRDVAALANVSQRTVSNVVNDYVHVTPETRAKVLRAIDMLGYKPNVTARKLRGGQSNLIALAMPEIAAPYFAELANLIQQEAAARGKVLLIEQTGGTRARELSVLAGYPSAMIDGLIIDPISITVDDLALSRDSVPTVLLGERIELDGQRVQGAFVHVSIDNVAAARTATEHLLGLGRTRIAAVGATPRISNNNGTGLRRTQGYLDALRDAGVDAPPDLRVPVKTWTAAHGHQSVQNLIHDGIPFDALFCFNDTLAIGAMSALHEAGRRIPDDVAVVGWDDIADARYAVPPLTTVAPATTEIAATAVDRLLTLLTEQSPRVDDVTVPFELVVRASTVR</sequence>
<name>A0A1H5DDQ6_9MICO</name>
<dbReference type="InterPro" id="IPR010982">
    <property type="entry name" value="Lambda_DNA-bd_dom_sf"/>
</dbReference>
<dbReference type="STRING" id="648782.SAMN04488554_0646"/>
<evidence type="ECO:0000256" key="3">
    <source>
        <dbReference type="ARBA" id="ARBA00023163"/>
    </source>
</evidence>
<dbReference type="SUPFAM" id="SSF47413">
    <property type="entry name" value="lambda repressor-like DNA-binding domains"/>
    <property type="match status" value="1"/>
</dbReference>
<feature type="domain" description="HTH lacI-type" evidence="4">
    <location>
        <begin position="3"/>
        <end position="57"/>
    </location>
</feature>